<gene>
    <name evidence="2" type="ORF">QQ91_0012710</name>
</gene>
<evidence type="ECO:0000313" key="3">
    <source>
        <dbReference type="Proteomes" id="UP000031561"/>
    </source>
</evidence>
<protein>
    <recommendedName>
        <fullName evidence="1">DUF11 domain-containing protein</fullName>
    </recommendedName>
</protein>
<evidence type="ECO:0000259" key="1">
    <source>
        <dbReference type="Pfam" id="PF01345"/>
    </source>
</evidence>
<dbReference type="EMBL" id="JTHE03000071">
    <property type="protein sequence ID" value="MCM1983679.1"/>
    <property type="molecule type" value="Genomic_DNA"/>
</dbReference>
<sequence>MIAPQILIHRYGLLYLPRLHFVLPLLMRSYQGIHPWIRRLRPLILLIYLLQSATTIRAEDLGADHGHTPLTPQATESSQIPISNRARFQYQYKARTRLGETNAVDLEILRPLVDPRGQILGCNGQILEDYTGFQVGLYDPAPNDSTGTELGGLTPLTATELPDIRGNEIPAGITPNTLNRNPYSLTNEEEGTYSFLLNRGTGQLDIGRTYILVVDPPTGSIYSQRRIRIEIIDILPLGDNDREQVQYEAVSLDGLPIGMQGEMEITQSVVLIEDADRIGLQLVAVQFMNSLCQSNQIEIVKSGDRANAAPGDTVLYRLQVRNISDGDLDTLLVTDVLPMGFKFLDSMVQAELDGRLIELTVNQRGNTLSFSSRETLPRDETLVIVYGAQLTPDALRGDGLNSATVTAQRVDNDLEVLDGPSIHRVRITPGLLSDCGTILGRVFVDRNFDGKQQPGEPGVPNAVVWMDDGNRITTDEDGLFNVQCVLPGYRTGALDPESLEGYTLAPNLKFIERNSPARLVHLAPGGMVRMNFGVMPTANGEDRE</sequence>
<dbReference type="Proteomes" id="UP000031561">
    <property type="component" value="Unassembled WGS sequence"/>
</dbReference>
<dbReference type="NCBIfam" id="TIGR01451">
    <property type="entry name" value="B_ant_repeat"/>
    <property type="match status" value="1"/>
</dbReference>
<dbReference type="SUPFAM" id="SSF117074">
    <property type="entry name" value="Hypothetical protein PA1324"/>
    <property type="match status" value="1"/>
</dbReference>
<dbReference type="RefSeq" id="WP_236096185.1">
    <property type="nucleotide sequence ID" value="NZ_JTHE03000071.1"/>
</dbReference>
<feature type="domain" description="DUF11" evidence="1">
    <location>
        <begin position="297"/>
        <end position="414"/>
    </location>
</feature>
<proteinExistence type="predicted"/>
<dbReference type="InterPro" id="IPR001434">
    <property type="entry name" value="OmcB-like_DUF11"/>
</dbReference>
<reference evidence="2 3" key="1">
    <citation type="journal article" date="2015" name="Genome Announc.">
        <title>Draft Genome Sequence of Filamentous Marine Cyanobacterium Lyngbya confervoides Strain BDU141951.</title>
        <authorList>
            <person name="Chandrababunaidu M.M."/>
            <person name="Sen D."/>
            <person name="Tripathy S."/>
        </authorList>
    </citation>
    <scope>NUCLEOTIDE SEQUENCE [LARGE SCALE GENOMIC DNA]</scope>
    <source>
        <strain evidence="2 3">BDU141951</strain>
    </source>
</reference>
<evidence type="ECO:0000313" key="2">
    <source>
        <dbReference type="EMBL" id="MCM1983679.1"/>
    </source>
</evidence>
<keyword evidence="3" id="KW-1185">Reference proteome</keyword>
<name>A0ABD4T4U6_9CYAN</name>
<dbReference type="InterPro" id="IPR013783">
    <property type="entry name" value="Ig-like_fold"/>
</dbReference>
<organism evidence="2 3">
    <name type="scientific">Lyngbya confervoides BDU141951</name>
    <dbReference type="NCBI Taxonomy" id="1574623"/>
    <lineage>
        <taxon>Bacteria</taxon>
        <taxon>Bacillati</taxon>
        <taxon>Cyanobacteriota</taxon>
        <taxon>Cyanophyceae</taxon>
        <taxon>Oscillatoriophycideae</taxon>
        <taxon>Oscillatoriales</taxon>
        <taxon>Microcoleaceae</taxon>
        <taxon>Lyngbya</taxon>
    </lineage>
</organism>
<dbReference type="Pfam" id="PF01345">
    <property type="entry name" value="DUF11"/>
    <property type="match status" value="1"/>
</dbReference>
<dbReference type="Gene3D" id="2.60.40.740">
    <property type="match status" value="1"/>
</dbReference>
<accession>A0ABD4T4U6</accession>
<dbReference type="InterPro" id="IPR047589">
    <property type="entry name" value="DUF11_rpt"/>
</dbReference>
<dbReference type="Gene3D" id="2.60.40.10">
    <property type="entry name" value="Immunoglobulins"/>
    <property type="match status" value="1"/>
</dbReference>
<comment type="caution">
    <text evidence="2">The sequence shown here is derived from an EMBL/GenBank/DDBJ whole genome shotgun (WGS) entry which is preliminary data.</text>
</comment>
<dbReference type="AlphaFoldDB" id="A0ABD4T4U6"/>